<evidence type="ECO:0000256" key="1">
    <source>
        <dbReference type="ARBA" id="ARBA00004141"/>
    </source>
</evidence>
<gene>
    <name evidence="7" type="ORF">Esi_0177_0002</name>
</gene>
<dbReference type="EMBL" id="FN649735">
    <property type="protein sequence ID" value="CBJ30133.1"/>
    <property type="molecule type" value="Genomic_DNA"/>
</dbReference>
<feature type="chain" id="PRO_5017495339" description="GDT1 family protein" evidence="6">
    <location>
        <begin position="21"/>
        <end position="275"/>
    </location>
</feature>
<dbReference type="AlphaFoldDB" id="D7FN76"/>
<feature type="signal peptide" evidence="6">
    <location>
        <begin position="1"/>
        <end position="20"/>
    </location>
</feature>
<evidence type="ECO:0000256" key="4">
    <source>
        <dbReference type="ARBA" id="ARBA00022989"/>
    </source>
</evidence>
<keyword evidence="6" id="KW-0732">Signal</keyword>
<dbReference type="GO" id="GO:0015085">
    <property type="term" value="F:calcium ion transmembrane transporter activity"/>
    <property type="evidence" value="ECO:0007669"/>
    <property type="project" value="TreeGrafter"/>
</dbReference>
<comment type="similarity">
    <text evidence="2 6">Belongs to the GDT1 family.</text>
</comment>
<dbReference type="eggNOG" id="KOG2881">
    <property type="taxonomic scope" value="Eukaryota"/>
</dbReference>
<dbReference type="GO" id="GO:0005384">
    <property type="term" value="F:manganese ion transmembrane transporter activity"/>
    <property type="evidence" value="ECO:0007669"/>
    <property type="project" value="TreeGrafter"/>
</dbReference>
<reference evidence="7 8" key="1">
    <citation type="journal article" date="2010" name="Nature">
        <title>The Ectocarpus genome and the independent evolution of multicellularity in brown algae.</title>
        <authorList>
            <person name="Cock J.M."/>
            <person name="Sterck L."/>
            <person name="Rouze P."/>
            <person name="Scornet D."/>
            <person name="Allen A.E."/>
            <person name="Amoutzias G."/>
            <person name="Anthouard V."/>
            <person name="Artiguenave F."/>
            <person name="Aury J.M."/>
            <person name="Badger J.H."/>
            <person name="Beszteri B."/>
            <person name="Billiau K."/>
            <person name="Bonnet E."/>
            <person name="Bothwell J.H."/>
            <person name="Bowler C."/>
            <person name="Boyen C."/>
            <person name="Brownlee C."/>
            <person name="Carrano C.J."/>
            <person name="Charrier B."/>
            <person name="Cho G.Y."/>
            <person name="Coelho S.M."/>
            <person name="Collen J."/>
            <person name="Corre E."/>
            <person name="Da Silva C."/>
            <person name="Delage L."/>
            <person name="Delaroque N."/>
            <person name="Dittami S.M."/>
            <person name="Doulbeau S."/>
            <person name="Elias M."/>
            <person name="Farnham G."/>
            <person name="Gachon C.M."/>
            <person name="Gschloessl B."/>
            <person name="Heesch S."/>
            <person name="Jabbari K."/>
            <person name="Jubin C."/>
            <person name="Kawai H."/>
            <person name="Kimura K."/>
            <person name="Kloareg B."/>
            <person name="Kupper F.C."/>
            <person name="Lang D."/>
            <person name="Le Bail A."/>
            <person name="Leblanc C."/>
            <person name="Lerouge P."/>
            <person name="Lohr M."/>
            <person name="Lopez P.J."/>
            <person name="Martens C."/>
            <person name="Maumus F."/>
            <person name="Michel G."/>
            <person name="Miranda-Saavedra D."/>
            <person name="Morales J."/>
            <person name="Moreau H."/>
            <person name="Motomura T."/>
            <person name="Nagasato C."/>
            <person name="Napoli C.A."/>
            <person name="Nelson D.R."/>
            <person name="Nyvall-Collen P."/>
            <person name="Peters A.F."/>
            <person name="Pommier C."/>
            <person name="Potin P."/>
            <person name="Poulain J."/>
            <person name="Quesneville H."/>
            <person name="Read B."/>
            <person name="Rensing S.A."/>
            <person name="Ritter A."/>
            <person name="Rousvoal S."/>
            <person name="Samanta M."/>
            <person name="Samson G."/>
            <person name="Schroeder D.C."/>
            <person name="Segurens B."/>
            <person name="Strittmatter M."/>
            <person name="Tonon T."/>
            <person name="Tregear J.W."/>
            <person name="Valentin K."/>
            <person name="von Dassow P."/>
            <person name="Yamagishi T."/>
            <person name="Van de Peer Y."/>
            <person name="Wincker P."/>
        </authorList>
    </citation>
    <scope>NUCLEOTIDE SEQUENCE [LARGE SCALE GENOMIC DNA]</scope>
    <source>
        <strain evidence="8">Ec32 / CCAP1310/4</strain>
    </source>
</reference>
<dbReference type="InterPro" id="IPR049555">
    <property type="entry name" value="GDT1-like_CS"/>
</dbReference>
<comment type="caution">
    <text evidence="6">Lacks conserved residue(s) required for the propagation of feature annotation.</text>
</comment>
<evidence type="ECO:0000313" key="7">
    <source>
        <dbReference type="EMBL" id="CBJ30133.1"/>
    </source>
</evidence>
<organism evidence="7 8">
    <name type="scientific">Ectocarpus siliculosus</name>
    <name type="common">Brown alga</name>
    <name type="synonym">Conferva siliculosa</name>
    <dbReference type="NCBI Taxonomy" id="2880"/>
    <lineage>
        <taxon>Eukaryota</taxon>
        <taxon>Sar</taxon>
        <taxon>Stramenopiles</taxon>
        <taxon>Ochrophyta</taxon>
        <taxon>PX clade</taxon>
        <taxon>Phaeophyceae</taxon>
        <taxon>Ectocarpales</taxon>
        <taxon>Ectocarpaceae</taxon>
        <taxon>Ectocarpus</taxon>
    </lineage>
</organism>
<dbReference type="PANTHER" id="PTHR12608">
    <property type="entry name" value="TRANSMEMBRANE PROTEIN HTP-1 RELATED"/>
    <property type="match status" value="1"/>
</dbReference>
<evidence type="ECO:0000256" key="2">
    <source>
        <dbReference type="ARBA" id="ARBA00009190"/>
    </source>
</evidence>
<keyword evidence="4 6" id="KW-1133">Transmembrane helix</keyword>
<feature type="transmembrane region" description="Helical" evidence="6">
    <location>
        <begin position="254"/>
        <end position="273"/>
    </location>
</feature>
<dbReference type="GO" id="GO:0032472">
    <property type="term" value="P:Golgi calcium ion transport"/>
    <property type="evidence" value="ECO:0007669"/>
    <property type="project" value="TreeGrafter"/>
</dbReference>
<keyword evidence="8" id="KW-1185">Reference proteome</keyword>
<dbReference type="PROSITE" id="PS01214">
    <property type="entry name" value="UPF0016"/>
    <property type="match status" value="1"/>
</dbReference>
<dbReference type="OrthoDB" id="442680at2759"/>
<dbReference type="EMBL" id="FN648270">
    <property type="protein sequence ID" value="CBJ30133.1"/>
    <property type="molecule type" value="Genomic_DNA"/>
</dbReference>
<evidence type="ECO:0000256" key="3">
    <source>
        <dbReference type="ARBA" id="ARBA00022692"/>
    </source>
</evidence>
<proteinExistence type="inferred from homology"/>
<accession>D7FN76</accession>
<dbReference type="GO" id="GO:0032468">
    <property type="term" value="P:Golgi calcium ion homeostasis"/>
    <property type="evidence" value="ECO:0007669"/>
    <property type="project" value="TreeGrafter"/>
</dbReference>
<dbReference type="GO" id="GO:0016020">
    <property type="term" value="C:membrane"/>
    <property type="evidence" value="ECO:0007669"/>
    <property type="project" value="UniProtKB-SubCell"/>
</dbReference>
<dbReference type="Proteomes" id="UP000002630">
    <property type="component" value="Linkage Group LG10"/>
</dbReference>
<dbReference type="GO" id="GO:0005794">
    <property type="term" value="C:Golgi apparatus"/>
    <property type="evidence" value="ECO:0007669"/>
    <property type="project" value="TreeGrafter"/>
</dbReference>
<dbReference type="InterPro" id="IPR001727">
    <property type="entry name" value="GDT1-like"/>
</dbReference>
<evidence type="ECO:0000313" key="8">
    <source>
        <dbReference type="Proteomes" id="UP000002630"/>
    </source>
</evidence>
<evidence type="ECO:0000256" key="5">
    <source>
        <dbReference type="ARBA" id="ARBA00023136"/>
    </source>
</evidence>
<keyword evidence="3 6" id="KW-0812">Transmembrane</keyword>
<name>D7FN76_ECTSI</name>
<dbReference type="InParanoid" id="D7FN76"/>
<dbReference type="OMA" id="RTIFMIC"/>
<sequence>MDKRVRVAAVLAGLVGVTMAQSGVGSSSGDMNENAVSAGEGEPPQVGFWTAFANSVAMIIATEIGDKTFFIAAIMAMSHPRLAVFGGAVGALAVMTVLSAALGYALPAILPRTYTHYASALLFLYFGFRMLKEGMESHGGPSEELTEVEEELAKKREGEAKKSGPAAFDMEGGGAIGGAGGGGVRSRRGAVMTMSFSMTFLAEWGDRSQIATIALATNKDPFGVTAGGVIGHSLCTGMAVIGGKLLAARISEKTVHLVGGALFLVFGLHALVFGE</sequence>
<comment type="subcellular location">
    <subcellularLocation>
        <location evidence="1 6">Membrane</location>
        <topology evidence="1 6">Multi-pass membrane protein</topology>
    </subcellularLocation>
</comment>
<protein>
    <recommendedName>
        <fullName evidence="6">GDT1 family protein</fullName>
    </recommendedName>
</protein>
<feature type="transmembrane region" description="Helical" evidence="6">
    <location>
        <begin position="46"/>
        <end position="62"/>
    </location>
</feature>
<dbReference type="STRING" id="2880.D7FN76"/>
<dbReference type="PANTHER" id="PTHR12608:SF1">
    <property type="entry name" value="TRANSMEMBRANE PROTEIN 165"/>
    <property type="match status" value="1"/>
</dbReference>
<evidence type="ECO:0000256" key="6">
    <source>
        <dbReference type="RuleBase" id="RU365102"/>
    </source>
</evidence>
<dbReference type="Pfam" id="PF01169">
    <property type="entry name" value="GDT1"/>
    <property type="match status" value="2"/>
</dbReference>
<feature type="transmembrane region" description="Helical" evidence="6">
    <location>
        <begin position="114"/>
        <end position="131"/>
    </location>
</feature>
<keyword evidence="5 6" id="KW-0472">Membrane</keyword>
<feature type="transmembrane region" description="Helical" evidence="6">
    <location>
        <begin position="82"/>
        <end position="102"/>
    </location>
</feature>